<accession>A0A6J4KT34</accession>
<sequence length="126" mass="12757">MRAFLTIVAACAMGAGAALAQTTTTGQPAAGGSSAGTGGQPAVTRPNTDSMQPGNAATAGAAQNVRLEPGANSFTEGQVMSRLEQAGFQNVTELKKDDQGIWRGKAMQNGRPVSVGFDFKGNVATQ</sequence>
<feature type="domain" description="PepSY" evidence="3">
    <location>
        <begin position="56"/>
        <end position="118"/>
    </location>
</feature>
<evidence type="ECO:0000256" key="2">
    <source>
        <dbReference type="SAM" id="SignalP"/>
    </source>
</evidence>
<feature type="signal peptide" evidence="2">
    <location>
        <begin position="1"/>
        <end position="20"/>
    </location>
</feature>
<dbReference type="Pfam" id="PF13670">
    <property type="entry name" value="PepSY_2"/>
    <property type="match status" value="1"/>
</dbReference>
<feature type="region of interest" description="Disordered" evidence="1">
    <location>
        <begin position="23"/>
        <end position="59"/>
    </location>
</feature>
<protein>
    <recommendedName>
        <fullName evidence="3">PepSY domain-containing protein</fullName>
    </recommendedName>
</protein>
<dbReference type="AlphaFoldDB" id="A0A6J4KT34"/>
<feature type="compositionally biased region" description="Polar residues" evidence="1">
    <location>
        <begin position="45"/>
        <end position="55"/>
    </location>
</feature>
<keyword evidence="2" id="KW-0732">Signal</keyword>
<feature type="chain" id="PRO_5027061155" description="PepSY domain-containing protein" evidence="2">
    <location>
        <begin position="21"/>
        <end position="126"/>
    </location>
</feature>
<proteinExistence type="predicted"/>
<evidence type="ECO:0000256" key="1">
    <source>
        <dbReference type="SAM" id="MobiDB-lite"/>
    </source>
</evidence>
<evidence type="ECO:0000259" key="3">
    <source>
        <dbReference type="Pfam" id="PF13670"/>
    </source>
</evidence>
<feature type="compositionally biased region" description="Low complexity" evidence="1">
    <location>
        <begin position="23"/>
        <end position="32"/>
    </location>
</feature>
<gene>
    <name evidence="4" type="ORF">AVDCRST_MAG90-658</name>
</gene>
<evidence type="ECO:0000313" key="4">
    <source>
        <dbReference type="EMBL" id="CAA9314170.1"/>
    </source>
</evidence>
<dbReference type="EMBL" id="CADCUC010000124">
    <property type="protein sequence ID" value="CAA9314170.1"/>
    <property type="molecule type" value="Genomic_DNA"/>
</dbReference>
<name>A0A6J4KT34_9HYPH</name>
<reference evidence="4" key="1">
    <citation type="submission" date="2020-02" db="EMBL/GenBank/DDBJ databases">
        <authorList>
            <person name="Meier V. D."/>
        </authorList>
    </citation>
    <scope>NUCLEOTIDE SEQUENCE</scope>
    <source>
        <strain evidence="4">AVDCRST_MAG90</strain>
    </source>
</reference>
<organism evidence="4">
    <name type="scientific">uncultured Microvirga sp</name>
    <dbReference type="NCBI Taxonomy" id="412392"/>
    <lineage>
        <taxon>Bacteria</taxon>
        <taxon>Pseudomonadati</taxon>
        <taxon>Pseudomonadota</taxon>
        <taxon>Alphaproteobacteria</taxon>
        <taxon>Hyphomicrobiales</taxon>
        <taxon>Methylobacteriaceae</taxon>
        <taxon>Microvirga</taxon>
        <taxon>environmental samples</taxon>
    </lineage>
</organism>
<dbReference type="InterPro" id="IPR025711">
    <property type="entry name" value="PepSY"/>
</dbReference>